<dbReference type="Pfam" id="PF12781">
    <property type="entry name" value="AAA_9"/>
    <property type="match status" value="1"/>
</dbReference>
<dbReference type="Pfam" id="PF12777">
    <property type="entry name" value="MT"/>
    <property type="match status" value="1"/>
</dbReference>
<dbReference type="Pfam" id="PF12774">
    <property type="entry name" value="AAA_6"/>
    <property type="match status" value="1"/>
</dbReference>
<evidence type="ECO:0000256" key="3">
    <source>
        <dbReference type="ARBA" id="ARBA00022490"/>
    </source>
</evidence>
<keyword evidence="5" id="KW-0547">Nucleotide-binding</keyword>
<dbReference type="InterPro" id="IPR042228">
    <property type="entry name" value="Dynein_linker_3"/>
</dbReference>
<dbReference type="InterPro" id="IPR004273">
    <property type="entry name" value="Dynein_heavy_D6_P-loop"/>
</dbReference>
<proteinExistence type="inferred from homology"/>
<dbReference type="FunFam" id="1.20.58.1120:FF:000003">
    <property type="entry name" value="Cytoplasmic dynein heavy chain 1"/>
    <property type="match status" value="1"/>
</dbReference>
<dbReference type="InterPro" id="IPR013602">
    <property type="entry name" value="Dynein_heavy_linker"/>
</dbReference>
<dbReference type="Gene3D" id="3.40.50.300">
    <property type="entry name" value="P-loop containing nucleotide triphosphate hydrolases"/>
    <property type="match status" value="5"/>
</dbReference>
<dbReference type="InterPro" id="IPR024317">
    <property type="entry name" value="Dynein_heavy_chain_D4_dom"/>
</dbReference>
<dbReference type="InterPro" id="IPR003593">
    <property type="entry name" value="AAA+_ATPase"/>
</dbReference>
<name>H3DIP7_TETNG</name>
<keyword evidence="7" id="KW-0243">Dynein</keyword>
<dbReference type="Pfam" id="PF03028">
    <property type="entry name" value="Dynein_heavy"/>
    <property type="match status" value="1"/>
</dbReference>
<dbReference type="FunFam" id="3.40.50.300:FF:000071">
    <property type="entry name" value="Cytoplasmic dynein heavy chain 1"/>
    <property type="match status" value="1"/>
</dbReference>
<dbReference type="Pfam" id="PF22597">
    <property type="entry name" value="DYN_lid"/>
    <property type="match status" value="1"/>
</dbReference>
<feature type="domain" description="AAA+ ATPase" evidence="13">
    <location>
        <begin position="2058"/>
        <end position="2276"/>
    </location>
</feature>
<dbReference type="Gene3D" id="1.20.1270.280">
    <property type="match status" value="1"/>
</dbReference>
<evidence type="ECO:0000256" key="5">
    <source>
        <dbReference type="ARBA" id="ARBA00022741"/>
    </source>
</evidence>
<dbReference type="SMART" id="SM00382">
    <property type="entry name" value="AAA"/>
    <property type="match status" value="3"/>
</dbReference>
<dbReference type="InterPro" id="IPR027417">
    <property type="entry name" value="P-loop_NTPase"/>
</dbReference>
<dbReference type="GO" id="GO:0005858">
    <property type="term" value="C:axonemal dynein complex"/>
    <property type="evidence" value="ECO:0007669"/>
    <property type="project" value="TreeGrafter"/>
</dbReference>
<dbReference type="Gene3D" id="3.20.180.20">
    <property type="entry name" value="Dynein heavy chain, N-terminal domain 2"/>
    <property type="match status" value="1"/>
</dbReference>
<dbReference type="Proteomes" id="UP000007303">
    <property type="component" value="Unassembled WGS sequence"/>
</dbReference>
<dbReference type="GO" id="GO:0008569">
    <property type="term" value="F:minus-end-directed microtubule motor activity"/>
    <property type="evidence" value="ECO:0007669"/>
    <property type="project" value="InterPro"/>
</dbReference>
<dbReference type="FunFam" id="1.20.920.30:FF:000001">
    <property type="entry name" value="Cytoplasmic dynein heavy chain 1"/>
    <property type="match status" value="1"/>
</dbReference>
<dbReference type="FunFam" id="3.40.50.300:FF:000373">
    <property type="entry name" value="Cytoplasmic dynein heavy chain 2"/>
    <property type="match status" value="1"/>
</dbReference>
<accession>H3DIP7</accession>
<evidence type="ECO:0000256" key="12">
    <source>
        <dbReference type="SAM" id="MobiDB-lite"/>
    </source>
</evidence>
<dbReference type="FunFam" id="1.20.920.60:FF:000001">
    <property type="entry name" value="Cytoplasmic dynein 1 heavy chain 1"/>
    <property type="match status" value="1"/>
</dbReference>
<feature type="domain" description="AAA+ ATPase" evidence="13">
    <location>
        <begin position="2392"/>
        <end position="2558"/>
    </location>
</feature>
<dbReference type="InterPro" id="IPR054354">
    <property type="entry name" value="DYNC2H1-like_lid"/>
</dbReference>
<dbReference type="STRING" id="99883.ENSTNIP00000020391"/>
<dbReference type="GO" id="GO:0005874">
    <property type="term" value="C:microtubule"/>
    <property type="evidence" value="ECO:0007669"/>
    <property type="project" value="UniProtKB-KW"/>
</dbReference>
<dbReference type="Gene3D" id="1.10.8.720">
    <property type="entry name" value="Region D6 of dynein motor"/>
    <property type="match status" value="1"/>
</dbReference>
<feature type="coiled-coil region" evidence="11">
    <location>
        <begin position="2868"/>
        <end position="2965"/>
    </location>
</feature>
<evidence type="ECO:0000256" key="6">
    <source>
        <dbReference type="ARBA" id="ARBA00022840"/>
    </source>
</evidence>
<dbReference type="Gene3D" id="1.20.920.30">
    <property type="match status" value="1"/>
</dbReference>
<evidence type="ECO:0000313" key="15">
    <source>
        <dbReference type="Proteomes" id="UP000007303"/>
    </source>
</evidence>
<reference evidence="15" key="1">
    <citation type="journal article" date="2004" name="Nature">
        <title>Genome duplication in the teleost fish Tetraodon nigroviridis reveals the early vertebrate proto-karyotype.</title>
        <authorList>
            <person name="Jaillon O."/>
            <person name="Aury J.-M."/>
            <person name="Brunet F."/>
            <person name="Petit J.-L."/>
            <person name="Stange-Thomann N."/>
            <person name="Mauceli E."/>
            <person name="Bouneau L."/>
            <person name="Fischer C."/>
            <person name="Ozouf-Costaz C."/>
            <person name="Bernot A."/>
            <person name="Nicaud S."/>
            <person name="Jaffe D."/>
            <person name="Fisher S."/>
            <person name="Lutfalla G."/>
            <person name="Dossat C."/>
            <person name="Segurens B."/>
            <person name="Dasilva C."/>
            <person name="Salanoubat M."/>
            <person name="Levy M."/>
            <person name="Boudet N."/>
            <person name="Castellano S."/>
            <person name="Anthouard V."/>
            <person name="Jubin C."/>
            <person name="Castelli V."/>
            <person name="Katinka M."/>
            <person name="Vacherie B."/>
            <person name="Biemont C."/>
            <person name="Skalli Z."/>
            <person name="Cattolico L."/>
            <person name="Poulain J."/>
            <person name="De Berardinis V."/>
            <person name="Cruaud C."/>
            <person name="Duprat S."/>
            <person name="Brottier P."/>
            <person name="Coutanceau J.-P."/>
            <person name="Gouzy J."/>
            <person name="Parra G."/>
            <person name="Lardier G."/>
            <person name="Chapple C."/>
            <person name="McKernan K.J."/>
            <person name="McEwan P."/>
            <person name="Bosak S."/>
            <person name="Kellis M."/>
            <person name="Volff J.-N."/>
            <person name="Guigo R."/>
            <person name="Zody M.C."/>
            <person name="Mesirov J."/>
            <person name="Lindblad-Toh K."/>
            <person name="Birren B."/>
            <person name="Nusbaum C."/>
            <person name="Kahn D."/>
            <person name="Robinson-Rechavi M."/>
            <person name="Laudet V."/>
            <person name="Schachter V."/>
            <person name="Quetier F."/>
            <person name="Saurin W."/>
            <person name="Scarpelli C."/>
            <person name="Wincker P."/>
            <person name="Lander E.S."/>
            <person name="Weissenbach J."/>
            <person name="Roest Crollius H."/>
        </authorList>
    </citation>
    <scope>NUCLEOTIDE SEQUENCE [LARGE SCALE GENOMIC DNA]</scope>
</reference>
<evidence type="ECO:0000256" key="11">
    <source>
        <dbReference type="SAM" id="Coils"/>
    </source>
</evidence>
<comment type="subcellular location">
    <subcellularLocation>
        <location evidence="1">Cytoplasm</location>
        <location evidence="1">Cytoskeleton</location>
    </subcellularLocation>
</comment>
<dbReference type="FunFam" id="3.40.50.300:FF:000122">
    <property type="entry name" value="Cytoplasmic dynein 1 heavy chain"/>
    <property type="match status" value="1"/>
</dbReference>
<evidence type="ECO:0000256" key="9">
    <source>
        <dbReference type="ARBA" id="ARBA00023175"/>
    </source>
</evidence>
<dbReference type="InParanoid" id="H3DIP7"/>
<evidence type="ECO:0000256" key="2">
    <source>
        <dbReference type="ARBA" id="ARBA00008887"/>
    </source>
</evidence>
<evidence type="ECO:0000259" key="13">
    <source>
        <dbReference type="SMART" id="SM00382"/>
    </source>
</evidence>
<keyword evidence="8 11" id="KW-0175">Coiled coil</keyword>
<dbReference type="InterPro" id="IPR042219">
    <property type="entry name" value="AAA_lid_11_sf"/>
</dbReference>
<feature type="region of interest" description="Disordered" evidence="12">
    <location>
        <begin position="1"/>
        <end position="20"/>
    </location>
</feature>
<feature type="domain" description="AAA+ ATPase" evidence="13">
    <location>
        <begin position="1743"/>
        <end position="1887"/>
    </location>
</feature>
<dbReference type="InterPro" id="IPR043160">
    <property type="entry name" value="Dynein_C_barrel"/>
</dbReference>
<dbReference type="Gene3D" id="1.10.8.1220">
    <property type="match status" value="1"/>
</dbReference>
<keyword evidence="15" id="KW-1185">Reference proteome</keyword>
<reference evidence="14" key="3">
    <citation type="submission" date="2025-09" db="UniProtKB">
        <authorList>
            <consortium name="Ensembl"/>
        </authorList>
    </citation>
    <scope>IDENTIFICATION</scope>
</reference>
<dbReference type="FunFam" id="3.10.490.20:FF:000004">
    <property type="entry name" value="Cytoplasmic dynein heavy chain 2"/>
    <property type="match status" value="1"/>
</dbReference>
<evidence type="ECO:0000256" key="10">
    <source>
        <dbReference type="ARBA" id="ARBA00023212"/>
    </source>
</evidence>
<evidence type="ECO:0000256" key="1">
    <source>
        <dbReference type="ARBA" id="ARBA00004245"/>
    </source>
</evidence>
<dbReference type="InterPro" id="IPR013594">
    <property type="entry name" value="Dynein_heavy_tail"/>
</dbReference>
<keyword evidence="4" id="KW-0493">Microtubule</keyword>
<dbReference type="InterPro" id="IPR041658">
    <property type="entry name" value="AAA_lid_11"/>
</dbReference>
<dbReference type="Pfam" id="PF18198">
    <property type="entry name" value="AAA_lid_11"/>
    <property type="match status" value="1"/>
</dbReference>
<dbReference type="FunFam" id="3.40.50.300:FF:001956">
    <property type="entry name" value="Dynein cytoplasmic 1 heavy chain 1"/>
    <property type="match status" value="1"/>
</dbReference>
<keyword evidence="3" id="KW-0963">Cytoplasm</keyword>
<dbReference type="Gene3D" id="1.20.920.60">
    <property type="match status" value="1"/>
</dbReference>
<dbReference type="InterPro" id="IPR042222">
    <property type="entry name" value="Dynein_2_N"/>
</dbReference>
<sequence length="4113" mass="471530">KSMSDGGGTEESSGTMEVSTVQTVADTSVLQKHIRKLVPLLLEDGGEAPASLETALEEKSAVEQMKKFLADPQIHTILVERSALKEEVGDEGEEEKECITYNISIDIHYGLKSNSLALIKRTGVIDADKPISTQVRVLTLSEDSPYETLHSFISNAVAPFFKSYIRESGKADRDGDKMAPSVEKKIAELEMGLLHLQQNIEIPEISLLIHPNIANIAKQCYERGEKPKVTDFGDKVEDPTFLNQLQSGVNRWIREIQKVTKLDRDPASGTALQEISFWLNLERALNRIQEKRESPEVLLTLDILKHGKRFHATVSFDTDTGLKQAVETVNDYNPLMKDFPLNDLLSALELDKIRQALMAIFTHLKKIRNTKYPIQRALRLVEAISRDLSSQLLKVLGTRKLMHVAYEEFEKVMVACFEVFQTWEDEYEKLQVLLRDIVKRKREENLKMVWRLSPAHRKLQSRLDHMRRFRRQHEQLRAVIVRVLRPQVSAVPQHAPGETVEPQDLKVATVLFDAADANAIEEVNLAYENVKEVDGLDVSKEGVEAWEAAMKRYDERIDRVETRITARLRDQLGTAKNANEMFRIFSRFNALFVRPHIRGAIREYQTQLIQRVKDDIESLHDKFKVQYPQSQACKMSHVRDLPPVSGSIIWAKQIDRQLTAYMKRVEDVLGKGWENHVEGLKLKQDGDSFRAKLNTQEIFDDWARKVQQRNLGVSGRIFTIESTRARGRSGNMLKLKVNFLPEIITLSKEVRNLKWLSFRVPLAIVNKAHQANQLYPFAISLIESVRTYERTCEKVEERSSISLLVAGLKKEVQALVTEGITLVWESYKLDPYVQRLAETVFNFQEKVDDLLLIEEKIDLEVRSLETCMFDHKTFSDILSRVQKAVDDLNLYSYSNLPIWVNKLDIEIERILGVRLQAGLKAWTQVLRGQVEDKADVDMDTEAPQVSHKPGGEPKIKNVVHELRITNQVIYLNPPIEDCRYKLYQEMFSWKMVILSLPRIQSQRYQVGVHYELSEEEKFYRNALTRMPDGPAALEEAYNAVEDIVGEVEQYVKVWLQYQCLWDMQAENIYNRLGEDLTKWQALLVQIRKARGTFDNAETRKEFGPVVIDYGKVQSKVNLKYDSWHKEVLSKFGQMLGQNMQDFHAQISKSRQELEQHSVDTASTSDAVNFITYVQTLKRKIKQFEKNVDVIRNGQRLLEKQRFQFPPSWLYIDNIEGEWGAFSDIMKRKDTAIQQQVANLQMKIVQEDKAVENRTTDLLNDWEKTKPVAGNLRPEEALQSLTIYEGNFSRLKDEREKCARAKEALELTDTGVFSGSEERVQVALEELHDLKEVWSELSKVWEQIDQMKEQPWVSVQPRKLRQSLDALLNQLKNFQARLRQYASYEYVQRLLKGYLKVSDIKHLLPVETQRFQSISTEFLALMKKVSKSPLVMDVLNIQGVQRSLERLADLLGKIQKALGEYLERERSSFPRFYFVGDEDLLEIIGNSKNVAKLQKHFKKMFAGVSSILLNEDNTEVLGISSREGEEILYKTPVSITEHPKINEWLTLVEKEMRVTLAKLLAESVTEVTSFNKGTAVDLSQYITWIDRYQAQLVVLSTQIAWSENIESALTTISGGGDMTLMQAVLSNVEATLNVLADTVLMEQPPLRRRKLEHLITELVHQRDVTRTLIKNKIDNPKSFEWLSQMRFYFDPKQTDVLQQLSIQMANAKFNYGFEYLGVQDKLVQTPLTDRCYLTMTQALEARLGGSPFGPAGTGKTESVKALGHQLGRFVLVFNCDETFDFQAMGRIFVGLCQVGAWGCFDEFNRLEERMLSAVSQQVQYIQVALREHSNPNRDRIFIGVPVTTELLNKMKVSPDMAIFITMNPGAGRSNLPDNLKKLFRSLAMTKPDRQLIAQVMLYSQGFRTAEVLAKKIVPFFKLCDEQLSSQSHYDFGLRALKSVLISAGNVKRERIQRIKKDKLERGEDVDENEIAENLPEQEILIQSVCETMVPKLVAEDIPLLFSLLSDVFPGIQYQRGEMTALREELKKVCGEMYLTYGDGDEVGSMWVEKVLQLYQITQINHGLMMVGPSGSGKTMAWRVLLKALERLEGVEGVAHIIDPKAISKDHLYGTLDPNTREWTDGLFTTFSESEMKIALKKKKDIFNFMSSQMLNMLTKFHKNTIKTSRNGGKETATHRKFRTPLKGCPDVLFRFLRHVPVVYVDYPGPASLTQIYGTFNRAMLRLIPSLRTYAEPLTAAMVEFYTMSQERFTQDTQPHYIYSPREMTRWVRGIFEALRPLETLPVEGLIRIWAHEALRLFQDRLVGDDERRWTDENIDMVALKHFPNIDKDKALNRPILYSNWLSKDYIPVEQEELRDYVKARLKVFYEEELDVPLVLFNEVLDHVLRIDRIFRQPQGHLLLIGVSGAGKTTLSRFVAWMNGLSVYQIKVHRKYTGEDFDEDLRTVLRRSGCKNEKIAFIMDESNVLDSGFLERMNTLLANGEVPGLFEGDEYATLMTQCKEGAQKEGLMLDTHEELYKWFTSQVIRNLHVVFTMNPSSEGLKDRAATSPALFNRCVLNWFGDWSTEALYQVGKEFTSKMDLEKPNYKVPDYMPIVYDKLPQPPSHREAIVNGCVFVHQTLHQANNRLAKRGGHTMAITPRHYLDFINQYANLFNEKRSELEEQQMHLNVGLRKIKETVDQTKKVEELRRDLRIKSQELEAKNAAANDKLKKMVKDQQEAEKKKVVSQEIQEAVYKQQEVIKDKQQSVKHDLDQVEPAVIEAQNAVKSIKKQHLVEVRSMANPPAAVKLALESICLLLGESTVDWKQIRSIIMRENFIPTIVNFSADEISDSIREKMKKNYLSNPGYNYDQINRASLACGPMVKWAIAQLNYADMLKRVEPLRNELQKLEDDATDNKTKAEEVEQMIRDLEASIARYKEEYAVLISEAQAIKADLAAVEAKVNRSTALLKSLSAERDRWEKTSETFKNQMSTIAGDCLLSAAFITYAGYFEQQMRQNLFTTWSHHLQQANIQFRTDIARTEYLSNADERLRWQANSLPADDLCTENAIMLKRFNRYPLIIDPSGQATEFIMNEYKDRKITRTSFLDDAFRKNLESALRFGNPLLVQDVESYDPILNPVLNREVRRTGGRVLITLGDQDIDLSPSFVIFLSTRDPTVEFPPDLCSRVTFVNFTVTRSSLQSQCLNEVLKAERPDVDEKRSDLLKLQGEFQLRLRQLEKSLLQALNEVKGRILDDDTIITTLENLKKEAAEVTRKVEETDIVMAEVETVSQQYLTLSSACSSIYFTMEALNQMHFLYQYSLHFFLDTYHTVLYENPNLKSISDHSQRLAVLTKDLFQVVFNRAARGMLHLDHITFAMLLAKISLKGMTSEPSYDSEFQHFLRGKEIVLTGTSLPKVKGLSSEQSEAMVRLSRLPAFSDLVNKVQADEQFFMWIESNTPELAVPYLWSEEKQSTPIGQAVHQLLLIQAFRPDRLLAMSHIFVAKVLGESFMSIIEQPLDLANVVENEVKPSTPVLMCSVPGYDASGLVRDLAAEENRQITSISIGSAEGFNKADKDINTAVKSGRWVMLENVHLAPAWLMHLEKKLHSMHPHACFRLFLTMEINPKVPVNLLRAGRIFVFEPTPGVKANMLRTFSSIPVARMCKAPNERARLYFLLAWFHAVIQERLRYAPLGWSKKYEFGESDLRSACDTVDTWLDDTAKGRQNIAPDKIPWAALKTLMAQSIYGGRIDNDFDQRLLNTFLDRIFTKGSFDSEFKLALKVDGHKDLKMPDGIRREEFMHWVEMLPDTQTPSWLGLPSNAEKVLLTTQGTDMMGKMLKMQMLEDEDDLAYETEKKERTSSTSDTQPAWMRTLHTTACNWLQLMPQSVNPLKRTVENIKDPLFRFFEREVKMGGKMLQDVRQDLSDVVQVCQGKKKQTNYLRTLISDLVKGILPRSWCRYTVPASMTVIQWVADFSERIKQLQMISQGAATGGAKELKNIHVCVGSLFVPEAYITATRQYVAQANSWSLEELCLEVNVTTAQGASLDACSFGIKGLKLQGATCANNKLSLSTTISTELPLTQLRWIKHSSTEKRHTVKQVTLPVYLNFTRSDLIFTVDFDIATKEDPHSFYERGVAVLCNE</sequence>
<dbReference type="InterPro" id="IPR035706">
    <property type="entry name" value="AAA_9"/>
</dbReference>
<dbReference type="InterPro" id="IPR043157">
    <property type="entry name" value="Dynein_AAA1S"/>
</dbReference>
<dbReference type="FunFam" id="3.20.180.20:FF:000002">
    <property type="entry name" value="Cytoplasmic dynein heavy chain 1"/>
    <property type="match status" value="1"/>
</dbReference>
<comment type="similarity">
    <text evidence="2">Belongs to the dynein heavy chain family.</text>
</comment>
<feature type="compositionally biased region" description="Low complexity" evidence="12">
    <location>
        <begin position="10"/>
        <end position="20"/>
    </location>
</feature>
<protein>
    <submittedName>
        <fullName evidence="14">Dynein cytoplasmic 1 heavy chain 1</fullName>
    </submittedName>
</protein>
<dbReference type="FunFam" id="1.10.8.1220:FF:000002">
    <property type="entry name" value="cytoplasmic dynein 1 heavy chain 1-like"/>
    <property type="match status" value="1"/>
</dbReference>
<dbReference type="Gene3D" id="1.20.920.20">
    <property type="match status" value="2"/>
</dbReference>
<dbReference type="InterPro" id="IPR024743">
    <property type="entry name" value="Dynein_HC_stalk"/>
</dbReference>
<dbReference type="OMA" id="NERQMTR"/>
<dbReference type="Pfam" id="PF08385">
    <property type="entry name" value="DHC_N1"/>
    <property type="match status" value="1"/>
</dbReference>
<dbReference type="Gene3D" id="3.10.490.20">
    <property type="match status" value="1"/>
</dbReference>
<feature type="coiled-coil region" evidence="11">
    <location>
        <begin position="2678"/>
        <end position="2719"/>
    </location>
</feature>
<dbReference type="InterPro" id="IPR026983">
    <property type="entry name" value="DHC"/>
</dbReference>
<dbReference type="FunFam" id="1.10.8.710:FF:000005">
    <property type="entry name" value="Cytoplasmic dynein heavy chain 1"/>
    <property type="match status" value="1"/>
</dbReference>
<dbReference type="Gene3D" id="1.20.140.100">
    <property type="entry name" value="Dynein heavy chain, N-terminal domain 2"/>
    <property type="match status" value="1"/>
</dbReference>
<dbReference type="Gene3D" id="1.10.8.710">
    <property type="match status" value="1"/>
</dbReference>
<evidence type="ECO:0000313" key="14">
    <source>
        <dbReference type="Ensembl" id="ENSTNIP00000020391.1"/>
    </source>
</evidence>
<dbReference type="PANTHER" id="PTHR46532:SF13">
    <property type="entry name" value="CYTOPLASMIC DYNEIN 1 HEAVY CHAIN 1"/>
    <property type="match status" value="1"/>
</dbReference>
<dbReference type="PANTHER" id="PTHR46532">
    <property type="entry name" value="MALE FERTILITY FACTOR KL5"/>
    <property type="match status" value="1"/>
</dbReference>
<evidence type="ECO:0000256" key="8">
    <source>
        <dbReference type="ARBA" id="ARBA00023054"/>
    </source>
</evidence>
<dbReference type="Gene3D" id="6.10.140.1060">
    <property type="match status" value="1"/>
</dbReference>
<dbReference type="GO" id="GO:0007018">
    <property type="term" value="P:microtubule-based movement"/>
    <property type="evidence" value="ECO:0007669"/>
    <property type="project" value="InterPro"/>
</dbReference>
<dbReference type="Pfam" id="PF12780">
    <property type="entry name" value="AAA_8"/>
    <property type="match status" value="1"/>
</dbReference>
<dbReference type="InterPro" id="IPR041228">
    <property type="entry name" value="Dynein_C"/>
</dbReference>
<keyword evidence="6" id="KW-0067">ATP-binding</keyword>
<dbReference type="Pfam" id="PF18199">
    <property type="entry name" value="Dynein_C"/>
    <property type="match status" value="1"/>
</dbReference>
<dbReference type="HOGENOM" id="CLU_000038_7_0_1"/>
<dbReference type="FunFam" id="1.20.1270.280:FF:000004">
    <property type="entry name" value="Cytoplasmic dynein heavy chain 2"/>
    <property type="match status" value="1"/>
</dbReference>
<reference evidence="14" key="2">
    <citation type="submission" date="2025-08" db="UniProtKB">
        <authorList>
            <consortium name="Ensembl"/>
        </authorList>
    </citation>
    <scope>IDENTIFICATION</scope>
</reference>
<organism evidence="14 15">
    <name type="scientific">Tetraodon nigroviridis</name>
    <name type="common">Spotted green pufferfish</name>
    <name type="synonym">Chelonodon nigroviridis</name>
    <dbReference type="NCBI Taxonomy" id="99883"/>
    <lineage>
        <taxon>Eukaryota</taxon>
        <taxon>Metazoa</taxon>
        <taxon>Chordata</taxon>
        <taxon>Craniata</taxon>
        <taxon>Vertebrata</taxon>
        <taxon>Euteleostomi</taxon>
        <taxon>Actinopterygii</taxon>
        <taxon>Neopterygii</taxon>
        <taxon>Teleostei</taxon>
        <taxon>Neoteleostei</taxon>
        <taxon>Acanthomorphata</taxon>
        <taxon>Eupercaria</taxon>
        <taxon>Tetraodontiformes</taxon>
        <taxon>Tetradontoidea</taxon>
        <taxon>Tetraodontidae</taxon>
        <taxon>Tetraodon</taxon>
    </lineage>
</organism>
<keyword evidence="9" id="KW-0505">Motor protein</keyword>
<dbReference type="CDD" id="cd00009">
    <property type="entry name" value="AAA"/>
    <property type="match status" value="1"/>
</dbReference>
<dbReference type="SUPFAM" id="SSF52540">
    <property type="entry name" value="P-loop containing nucleoside triphosphate hydrolases"/>
    <property type="match status" value="3"/>
</dbReference>
<dbReference type="GO" id="GO:0051959">
    <property type="term" value="F:dynein light intermediate chain binding"/>
    <property type="evidence" value="ECO:0007669"/>
    <property type="project" value="InterPro"/>
</dbReference>
<dbReference type="FunFam" id="3.40.50.300:FF:005614">
    <property type="entry name" value="Uncharacterized protein"/>
    <property type="match status" value="1"/>
</dbReference>
<dbReference type="GO" id="GO:0005524">
    <property type="term" value="F:ATP binding"/>
    <property type="evidence" value="ECO:0007669"/>
    <property type="project" value="UniProtKB-KW"/>
</dbReference>
<dbReference type="FunFam" id="1.20.920.20:FF:000002">
    <property type="entry name" value="Cytoplasmic dynein 1 heavy chain"/>
    <property type="match status" value="1"/>
</dbReference>
<dbReference type="InterPro" id="IPR035699">
    <property type="entry name" value="AAA_6"/>
</dbReference>
<dbReference type="Gene3D" id="1.20.58.1120">
    <property type="match status" value="1"/>
</dbReference>
<dbReference type="GO" id="GO:0045505">
    <property type="term" value="F:dynein intermediate chain binding"/>
    <property type="evidence" value="ECO:0007669"/>
    <property type="project" value="InterPro"/>
</dbReference>
<keyword evidence="10" id="KW-0206">Cytoskeleton</keyword>
<dbReference type="Ensembl" id="ENSTNIT00000020623.1">
    <property type="protein sequence ID" value="ENSTNIP00000020391.1"/>
    <property type="gene ID" value="ENSTNIG00000017253.1"/>
</dbReference>
<evidence type="ECO:0000256" key="4">
    <source>
        <dbReference type="ARBA" id="ARBA00022701"/>
    </source>
</evidence>
<dbReference type="FunFam" id="1.10.8.720:FF:000003">
    <property type="entry name" value="Cytoplasmic dynein heavy chain 2"/>
    <property type="match status" value="1"/>
</dbReference>
<dbReference type="Pfam" id="PF08393">
    <property type="entry name" value="DHC_N2"/>
    <property type="match status" value="1"/>
</dbReference>
<evidence type="ECO:0000256" key="7">
    <source>
        <dbReference type="ARBA" id="ARBA00023017"/>
    </source>
</evidence>
<dbReference type="GeneTree" id="ENSGT00940000156103"/>